<name>A0A0H3U854_9BACT</name>
<organism evidence="1">
    <name type="scientific">uncultured bacterium fosmid pJB83B9</name>
    <dbReference type="NCBI Taxonomy" id="1478070"/>
    <lineage>
        <taxon>Bacteria</taxon>
        <taxon>environmental samples</taxon>
    </lineage>
</organism>
<evidence type="ECO:0000313" key="1">
    <source>
        <dbReference type="EMBL" id="AIF26685.1"/>
    </source>
</evidence>
<sequence length="648" mass="71594">MSSITKTFYSLAGTQYRLSISGSTVTGSESFELSADPVRLSFAKGKHKFIPIRTWEMKIGVVTSADLSHLYSDTPISTTITLEQNVSGTWMFVFYGFLEPLTYNQPFSGMLDNITLTAVDALTAYAYKYYATAGTGCQWKTGLNYLRAICSEIGVEEIIVAPCASGSTPFQQTYPESAFLTPELEQEATYPDVVSAIVSQSAMTAMVYGKTLYCVGLSTAFNSNTYCAFISVESGTVTPGKFILNQPDFTLNAATLRDADMQISIEQPYGTVTVKPKGAAKGYYVPPIFAKATAASTGTQITVDDGARAVSYQRLENTGIDFYAYRTDYGMTYTEQDFKNGVILLNDSWYGAVPIRYRWWNTGEDFNGVNTKDAICVLLGHPSRTQGLGYRLFQLKPSYQGTGAVALKISCTVASRNRNDYKYPPILGGDDSDPSMTGAELGPVTIPGLYIKIGTRYYYLKDDTPFIDGQWAAIEYQAPMTFGISTDKGEKKIRPSKTGVYTYYETDWIANLPSAGWNNPIEVFMDTVSPNTGRGFWIFDFKIEYRTYTNFGSGNQSRTTTAQNAADELTADVWFDDQSGSCRGNYPSTTLLNALYNRYSVKHRAIEFTGSVMKPFSTVIDGTNGNTRVAIDSMDWDVRNDKCRVYAS</sequence>
<dbReference type="AlphaFoldDB" id="A0A0H3U854"/>
<reference evidence="1" key="1">
    <citation type="submission" date="2013-08" db="EMBL/GenBank/DDBJ databases">
        <title>Comparison of modified E. coli strains.</title>
        <authorList>
            <person name="Juergensen J."/>
            <person name="Bonge A."/>
            <person name="Streit W.R."/>
        </authorList>
    </citation>
    <scope>NUCLEOTIDE SEQUENCE</scope>
</reference>
<protein>
    <submittedName>
        <fullName evidence="1">Uncharacterized protein</fullName>
    </submittedName>
</protein>
<dbReference type="EMBL" id="KF540242">
    <property type="protein sequence ID" value="AIF26685.1"/>
    <property type="molecule type" value="Genomic_DNA"/>
</dbReference>
<proteinExistence type="predicted"/>
<accession>A0A0H3U854</accession>